<dbReference type="Proteomes" id="UP000807342">
    <property type="component" value="Unassembled WGS sequence"/>
</dbReference>
<dbReference type="EMBL" id="MU151064">
    <property type="protein sequence ID" value="KAF9453138.1"/>
    <property type="molecule type" value="Genomic_DNA"/>
</dbReference>
<keyword evidence="3" id="KW-1185">Reference proteome</keyword>
<organism evidence="2 3">
    <name type="scientific">Macrolepiota fuliginosa MF-IS2</name>
    <dbReference type="NCBI Taxonomy" id="1400762"/>
    <lineage>
        <taxon>Eukaryota</taxon>
        <taxon>Fungi</taxon>
        <taxon>Dikarya</taxon>
        <taxon>Basidiomycota</taxon>
        <taxon>Agaricomycotina</taxon>
        <taxon>Agaricomycetes</taxon>
        <taxon>Agaricomycetidae</taxon>
        <taxon>Agaricales</taxon>
        <taxon>Agaricineae</taxon>
        <taxon>Agaricaceae</taxon>
        <taxon>Macrolepiota</taxon>
    </lineage>
</organism>
<accession>A0A9P5XKM4</accession>
<evidence type="ECO:0000313" key="3">
    <source>
        <dbReference type="Proteomes" id="UP000807342"/>
    </source>
</evidence>
<name>A0A9P5XKM4_9AGAR</name>
<evidence type="ECO:0000256" key="1">
    <source>
        <dbReference type="SAM" id="SignalP"/>
    </source>
</evidence>
<proteinExistence type="predicted"/>
<dbReference type="AlphaFoldDB" id="A0A9P5XKM4"/>
<protein>
    <recommendedName>
        <fullName evidence="4">Secreted protein</fullName>
    </recommendedName>
</protein>
<feature type="signal peptide" evidence="1">
    <location>
        <begin position="1"/>
        <end position="16"/>
    </location>
</feature>
<keyword evidence="1" id="KW-0732">Signal</keyword>
<comment type="caution">
    <text evidence="2">The sequence shown here is derived from an EMBL/GenBank/DDBJ whole genome shotgun (WGS) entry which is preliminary data.</text>
</comment>
<sequence>MCSFLAVMVLIMSGVSNNWDTGRSLASSHIDRMRSFPHSQHLRKAVPESVCWSHPNTPFTWGTVSDSSAV</sequence>
<reference evidence="2" key="1">
    <citation type="submission" date="2020-11" db="EMBL/GenBank/DDBJ databases">
        <authorList>
            <consortium name="DOE Joint Genome Institute"/>
            <person name="Ahrendt S."/>
            <person name="Riley R."/>
            <person name="Andreopoulos W."/>
            <person name="Labutti K."/>
            <person name="Pangilinan J."/>
            <person name="Ruiz-Duenas F.J."/>
            <person name="Barrasa J.M."/>
            <person name="Sanchez-Garcia M."/>
            <person name="Camarero S."/>
            <person name="Miyauchi S."/>
            <person name="Serrano A."/>
            <person name="Linde D."/>
            <person name="Babiker R."/>
            <person name="Drula E."/>
            <person name="Ayuso-Fernandez I."/>
            <person name="Pacheco R."/>
            <person name="Padilla G."/>
            <person name="Ferreira P."/>
            <person name="Barriuso J."/>
            <person name="Kellner H."/>
            <person name="Castanera R."/>
            <person name="Alfaro M."/>
            <person name="Ramirez L."/>
            <person name="Pisabarro A.G."/>
            <person name="Kuo A."/>
            <person name="Tritt A."/>
            <person name="Lipzen A."/>
            <person name="He G."/>
            <person name="Yan M."/>
            <person name="Ng V."/>
            <person name="Cullen D."/>
            <person name="Martin F."/>
            <person name="Rosso M.-N."/>
            <person name="Henrissat B."/>
            <person name="Hibbett D."/>
            <person name="Martinez A.T."/>
            <person name="Grigoriev I.V."/>
        </authorList>
    </citation>
    <scope>NUCLEOTIDE SEQUENCE</scope>
    <source>
        <strain evidence="2">MF-IS2</strain>
    </source>
</reference>
<gene>
    <name evidence="2" type="ORF">P691DRAFT_802012</name>
</gene>
<evidence type="ECO:0000313" key="2">
    <source>
        <dbReference type="EMBL" id="KAF9453138.1"/>
    </source>
</evidence>
<feature type="chain" id="PRO_5040367973" description="Secreted protein" evidence="1">
    <location>
        <begin position="17"/>
        <end position="70"/>
    </location>
</feature>
<evidence type="ECO:0008006" key="4">
    <source>
        <dbReference type="Google" id="ProtNLM"/>
    </source>
</evidence>